<dbReference type="Gene3D" id="2.60.40.380">
    <property type="entry name" value="Purple acid phosphatase-like, N-terminal"/>
    <property type="match status" value="1"/>
</dbReference>
<dbReference type="Gene3D" id="3.60.21.10">
    <property type="match status" value="1"/>
</dbReference>
<dbReference type="GO" id="GO:0003993">
    <property type="term" value="F:acid phosphatase activity"/>
    <property type="evidence" value="ECO:0007669"/>
    <property type="project" value="UniProtKB-EC"/>
</dbReference>
<evidence type="ECO:0000256" key="4">
    <source>
        <dbReference type="ARBA" id="ARBA00022729"/>
    </source>
</evidence>
<dbReference type="Pfam" id="PF16656">
    <property type="entry name" value="Pur_ac_phosph_N"/>
    <property type="match status" value="1"/>
</dbReference>
<dbReference type="Proteomes" id="UP000515163">
    <property type="component" value="Unplaced"/>
</dbReference>
<keyword evidence="6" id="KW-0378">Hydrolase</keyword>
<proteinExistence type="inferred from homology"/>
<comment type="subunit">
    <text evidence="2">Homodimer.</text>
</comment>
<evidence type="ECO:0000256" key="6">
    <source>
        <dbReference type="RuleBase" id="RU361203"/>
    </source>
</evidence>
<sequence length="583" mass="67151">MELVTLLLMVWMGLSHLSLGSTKPKHPVPTYFYRYHPNGSIVDQNHPDTRLKFLDNAREIPTTLSQPSASLKVFPPLIDNAELVNVSWNGVSFPTEIDYIALYCPIDDKPNRYLDYVEVKNYPTYLMGYGSFQVRLYNMRTDCQFRYYRSGASLITVSNVVKFKGGPEAPLQGHISLTGDPTQMRIMWVSGADVEPVVYYTLEKDGPLMKKTGTFKTYKASDMCDSLANSTGFRDPGFIHDVLLTDLKPFTVYYYQYGSNLGMSKLTKFRTPPIPNADEAFKFIVYGDMGVSPPPRATTTAQYCINEVEKNNATFVVHIGDISYAVGHAYLWEQWPDLIQPYATRVPYMVGIGNHEYDHERGGEKDPSGARGQGFHPWFATGLYHSDSGGECGVPMFNRFHMPENGHSLWWYSFDYGSVHIIMMSTEHDFLPTSEQYKWIENDLRNVNRSVTPWVMITGHRPMYSSQKYIWDYMLSRGMQHFMEEMLHKYKVDLGLWAHYHSYERTCPVYKSKCTENSTIHIVVGTAGKEFDSNPYMDMDWSVYREIEWGYGRITVNGKKSLLWEWIRNKDNVVADKVLLTKY</sequence>
<feature type="chain" id="PRO_5028502351" description="Purple acid phosphatase" evidence="6">
    <location>
        <begin position="21"/>
        <end position="583"/>
    </location>
</feature>
<dbReference type="Pfam" id="PF00149">
    <property type="entry name" value="Metallophos"/>
    <property type="match status" value="1"/>
</dbReference>
<dbReference type="SUPFAM" id="SSF56300">
    <property type="entry name" value="Metallo-dependent phosphatases"/>
    <property type="match status" value="1"/>
</dbReference>
<dbReference type="SUPFAM" id="SSF49363">
    <property type="entry name" value="Purple acid phosphatase, N-terminal domain"/>
    <property type="match status" value="1"/>
</dbReference>
<dbReference type="GO" id="GO:0046872">
    <property type="term" value="F:metal ion binding"/>
    <property type="evidence" value="ECO:0007669"/>
    <property type="project" value="InterPro"/>
</dbReference>
<evidence type="ECO:0000313" key="10">
    <source>
        <dbReference type="Proteomes" id="UP000515163"/>
    </source>
</evidence>
<dbReference type="PANTHER" id="PTHR45778:SF7">
    <property type="entry name" value="PURPLE ACID PHOSPHATASE"/>
    <property type="match status" value="1"/>
</dbReference>
<evidence type="ECO:0000259" key="7">
    <source>
        <dbReference type="Pfam" id="PF00149"/>
    </source>
</evidence>
<dbReference type="InterPro" id="IPR008963">
    <property type="entry name" value="Purple_acid_Pase-like_N"/>
</dbReference>
<evidence type="ECO:0000313" key="11">
    <source>
        <dbReference type="RefSeq" id="XP_031556079.1"/>
    </source>
</evidence>
<dbReference type="InterPro" id="IPR025733">
    <property type="entry name" value="PAPs_C"/>
</dbReference>
<dbReference type="InterPro" id="IPR041792">
    <property type="entry name" value="MPP_PAP"/>
</dbReference>
<dbReference type="AlphaFoldDB" id="A0A6P8HI72"/>
<dbReference type="KEGG" id="aten:116292863"/>
<dbReference type="CDD" id="cd00839">
    <property type="entry name" value="MPP_PAPs"/>
    <property type="match status" value="1"/>
</dbReference>
<dbReference type="InterPro" id="IPR004843">
    <property type="entry name" value="Calcineurin-like_PHP"/>
</dbReference>
<dbReference type="GO" id="GO:0005576">
    <property type="term" value="C:extracellular region"/>
    <property type="evidence" value="ECO:0007669"/>
    <property type="project" value="UniProtKB-SubCell"/>
</dbReference>
<evidence type="ECO:0000256" key="3">
    <source>
        <dbReference type="ARBA" id="ARBA00022525"/>
    </source>
</evidence>
<evidence type="ECO:0000256" key="2">
    <source>
        <dbReference type="ARBA" id="ARBA00011738"/>
    </source>
</evidence>
<keyword evidence="5" id="KW-0325">Glycoprotein</keyword>
<evidence type="ECO:0000259" key="8">
    <source>
        <dbReference type="Pfam" id="PF14008"/>
    </source>
</evidence>
<dbReference type="EC" id="3.1.3.2" evidence="6"/>
<evidence type="ECO:0000256" key="1">
    <source>
        <dbReference type="ARBA" id="ARBA00004613"/>
    </source>
</evidence>
<evidence type="ECO:0000256" key="5">
    <source>
        <dbReference type="ARBA" id="ARBA00023180"/>
    </source>
</evidence>
<dbReference type="Pfam" id="PF14008">
    <property type="entry name" value="Metallophos_C"/>
    <property type="match status" value="1"/>
</dbReference>
<organism evidence="10 11">
    <name type="scientific">Actinia tenebrosa</name>
    <name type="common">Australian red waratah sea anemone</name>
    <dbReference type="NCBI Taxonomy" id="6105"/>
    <lineage>
        <taxon>Eukaryota</taxon>
        <taxon>Metazoa</taxon>
        <taxon>Cnidaria</taxon>
        <taxon>Anthozoa</taxon>
        <taxon>Hexacorallia</taxon>
        <taxon>Actiniaria</taxon>
        <taxon>Actiniidae</taxon>
        <taxon>Actinia</taxon>
    </lineage>
</organism>
<comment type="catalytic activity">
    <reaction evidence="6">
        <text>a phosphate monoester + H2O = an alcohol + phosphate</text>
        <dbReference type="Rhea" id="RHEA:15017"/>
        <dbReference type="ChEBI" id="CHEBI:15377"/>
        <dbReference type="ChEBI" id="CHEBI:30879"/>
        <dbReference type="ChEBI" id="CHEBI:43474"/>
        <dbReference type="ChEBI" id="CHEBI:67140"/>
        <dbReference type="EC" id="3.1.3.2"/>
    </reaction>
</comment>
<keyword evidence="4 6" id="KW-0732">Signal</keyword>
<dbReference type="PANTHER" id="PTHR45778">
    <property type="entry name" value="PURPLE ACID PHOSPHATASE-RELATED"/>
    <property type="match status" value="1"/>
</dbReference>
<dbReference type="InterPro" id="IPR029052">
    <property type="entry name" value="Metallo-depent_PP-like"/>
</dbReference>
<dbReference type="RefSeq" id="XP_031556079.1">
    <property type="nucleotide sequence ID" value="XM_031700219.1"/>
</dbReference>
<comment type="similarity">
    <text evidence="6">Belongs to the metallophosphoesterase superfamily. Purple acid phosphatase family.</text>
</comment>
<protein>
    <recommendedName>
        <fullName evidence="6">Purple acid phosphatase</fullName>
        <ecNumber evidence="6">3.1.3.2</ecNumber>
    </recommendedName>
</protein>
<name>A0A6P8HI72_ACTTE</name>
<comment type="subcellular location">
    <subcellularLocation>
        <location evidence="1">Secreted</location>
    </subcellularLocation>
</comment>
<reference evidence="11" key="1">
    <citation type="submission" date="2025-08" db="UniProtKB">
        <authorList>
            <consortium name="RefSeq"/>
        </authorList>
    </citation>
    <scope>IDENTIFICATION</scope>
    <source>
        <tissue evidence="11">Tentacle</tissue>
    </source>
</reference>
<accession>A0A6P8HI72</accession>
<evidence type="ECO:0000259" key="9">
    <source>
        <dbReference type="Pfam" id="PF16656"/>
    </source>
</evidence>
<feature type="domain" description="Purple acid phosphatase N-terminal" evidence="9">
    <location>
        <begin position="170"/>
        <end position="271"/>
    </location>
</feature>
<dbReference type="InParanoid" id="A0A6P8HI72"/>
<dbReference type="OrthoDB" id="45007at2759"/>
<dbReference type="InterPro" id="IPR015914">
    <property type="entry name" value="PAPs_N"/>
</dbReference>
<keyword evidence="3" id="KW-0964">Secreted</keyword>
<feature type="domain" description="Calcineurin-like phosphoesterase" evidence="7">
    <location>
        <begin position="282"/>
        <end position="503"/>
    </location>
</feature>
<gene>
    <name evidence="11" type="primary">LOC116292863</name>
</gene>
<keyword evidence="10" id="KW-1185">Reference proteome</keyword>
<dbReference type="GeneID" id="116292863"/>
<feature type="signal peptide" evidence="6">
    <location>
        <begin position="1"/>
        <end position="20"/>
    </location>
</feature>
<feature type="domain" description="Purple acid phosphatase C-terminal" evidence="8">
    <location>
        <begin position="518"/>
        <end position="576"/>
    </location>
</feature>